<dbReference type="OrthoDB" id="869451at2"/>
<keyword evidence="1" id="KW-1133">Transmembrane helix</keyword>
<evidence type="ECO:0000313" key="2">
    <source>
        <dbReference type="EMBL" id="SES06493.1"/>
    </source>
</evidence>
<evidence type="ECO:0000256" key="1">
    <source>
        <dbReference type="SAM" id="Phobius"/>
    </source>
</evidence>
<gene>
    <name evidence="2" type="ORF">SAMN04488023_12914</name>
</gene>
<keyword evidence="1" id="KW-0472">Membrane</keyword>
<keyword evidence="1" id="KW-0812">Transmembrane</keyword>
<name>A0A1H9UBL9_9SPHI</name>
<dbReference type="Proteomes" id="UP000199572">
    <property type="component" value="Unassembled WGS sequence"/>
</dbReference>
<dbReference type="RefSeq" id="WP_090887066.1">
    <property type="nucleotide sequence ID" value="NZ_FOGG01000029.1"/>
</dbReference>
<evidence type="ECO:0000313" key="3">
    <source>
        <dbReference type="Proteomes" id="UP000199572"/>
    </source>
</evidence>
<dbReference type="EMBL" id="FOGG01000029">
    <property type="protein sequence ID" value="SES06493.1"/>
    <property type="molecule type" value="Genomic_DNA"/>
</dbReference>
<sequence>MQKSPNIAQPIVKFIDKHVQAINIMGLVSILLSVITILVWLSTCLNAEPWSALFGTLSGCFFGLRAVADYLRESEKHISEMNSDEIIFFILTTERDIDWHRINSDGKIEIYLRKHPALRFIMDEEPLNDDYIAPWANSFPDPHAESYNFRLVLNGNLLKNTTLVTVDGGRVELPQPDLTTMKVFPFDYKIAQLFNISNSQFNSYMERAGLTVKV</sequence>
<keyword evidence="3" id="KW-1185">Reference proteome</keyword>
<feature type="transmembrane region" description="Helical" evidence="1">
    <location>
        <begin position="21"/>
        <end position="43"/>
    </location>
</feature>
<proteinExistence type="predicted"/>
<dbReference type="AlphaFoldDB" id="A0A1H9UBL9"/>
<organism evidence="2 3">
    <name type="scientific">Pedobacter rhizosphaerae</name>
    <dbReference type="NCBI Taxonomy" id="390241"/>
    <lineage>
        <taxon>Bacteria</taxon>
        <taxon>Pseudomonadati</taxon>
        <taxon>Bacteroidota</taxon>
        <taxon>Sphingobacteriia</taxon>
        <taxon>Sphingobacteriales</taxon>
        <taxon>Sphingobacteriaceae</taxon>
        <taxon>Pedobacter</taxon>
    </lineage>
</organism>
<reference evidence="2 3" key="1">
    <citation type="submission" date="2016-10" db="EMBL/GenBank/DDBJ databases">
        <authorList>
            <person name="de Groot N.N."/>
        </authorList>
    </citation>
    <scope>NUCLEOTIDE SEQUENCE [LARGE SCALE GENOMIC DNA]</scope>
    <source>
        <strain evidence="2 3">DSM 18610</strain>
    </source>
</reference>
<accession>A0A1H9UBL9</accession>
<protein>
    <submittedName>
        <fullName evidence="2">Uncharacterized protein</fullName>
    </submittedName>
</protein>
<dbReference type="STRING" id="390241.SAMN04488023_12914"/>